<evidence type="ECO:0000313" key="3">
    <source>
        <dbReference type="EMBL" id="CAG8622791.1"/>
    </source>
</evidence>
<feature type="compositionally biased region" description="Polar residues" evidence="1">
    <location>
        <begin position="81"/>
        <end position="98"/>
    </location>
</feature>
<protein>
    <submittedName>
        <fullName evidence="3">16305_t:CDS:1</fullName>
    </submittedName>
</protein>
<proteinExistence type="predicted"/>
<comment type="caution">
    <text evidence="3">The sequence shown here is derived from an EMBL/GenBank/DDBJ whole genome shotgun (WGS) entry which is preliminary data.</text>
</comment>
<dbReference type="InterPro" id="IPR001810">
    <property type="entry name" value="F-box_dom"/>
</dbReference>
<dbReference type="EMBL" id="CAJVPV010007773">
    <property type="protein sequence ID" value="CAG8622791.1"/>
    <property type="molecule type" value="Genomic_DNA"/>
</dbReference>
<dbReference type="Pfam" id="PF12937">
    <property type="entry name" value="F-box-like"/>
    <property type="match status" value="1"/>
</dbReference>
<feature type="domain" description="F-box" evidence="2">
    <location>
        <begin position="7"/>
        <end position="53"/>
    </location>
</feature>
<organism evidence="3 4">
    <name type="scientific">Acaulospora morrowiae</name>
    <dbReference type="NCBI Taxonomy" id="94023"/>
    <lineage>
        <taxon>Eukaryota</taxon>
        <taxon>Fungi</taxon>
        <taxon>Fungi incertae sedis</taxon>
        <taxon>Mucoromycota</taxon>
        <taxon>Glomeromycotina</taxon>
        <taxon>Glomeromycetes</taxon>
        <taxon>Diversisporales</taxon>
        <taxon>Acaulosporaceae</taxon>
        <taxon>Acaulospora</taxon>
    </lineage>
</organism>
<accession>A0A9N9D0V6</accession>
<evidence type="ECO:0000259" key="2">
    <source>
        <dbReference type="PROSITE" id="PS50181"/>
    </source>
</evidence>
<dbReference type="SUPFAM" id="SSF81383">
    <property type="entry name" value="F-box domain"/>
    <property type="match status" value="1"/>
</dbReference>
<keyword evidence="4" id="KW-1185">Reference proteome</keyword>
<evidence type="ECO:0000256" key="1">
    <source>
        <dbReference type="SAM" id="MobiDB-lite"/>
    </source>
</evidence>
<feature type="non-terminal residue" evidence="3">
    <location>
        <position position="1"/>
    </location>
</feature>
<dbReference type="AlphaFoldDB" id="A0A9N9D0V6"/>
<gene>
    <name evidence="3" type="ORF">AMORRO_LOCUS8735</name>
</gene>
<feature type="region of interest" description="Disordered" evidence="1">
    <location>
        <begin position="81"/>
        <end position="115"/>
    </location>
</feature>
<dbReference type="Proteomes" id="UP000789342">
    <property type="component" value="Unassembled WGS sequence"/>
</dbReference>
<dbReference type="PROSITE" id="PS50181">
    <property type="entry name" value="FBOX"/>
    <property type="match status" value="1"/>
</dbReference>
<name>A0A9N9D0V6_9GLOM</name>
<evidence type="ECO:0000313" key="4">
    <source>
        <dbReference type="Proteomes" id="UP000789342"/>
    </source>
</evidence>
<dbReference type="InterPro" id="IPR036047">
    <property type="entry name" value="F-box-like_dom_sf"/>
</dbReference>
<reference evidence="3" key="1">
    <citation type="submission" date="2021-06" db="EMBL/GenBank/DDBJ databases">
        <authorList>
            <person name="Kallberg Y."/>
            <person name="Tangrot J."/>
            <person name="Rosling A."/>
        </authorList>
    </citation>
    <scope>NUCLEOTIDE SEQUENCE</scope>
    <source>
        <strain evidence="3">CL551</strain>
    </source>
</reference>
<dbReference type="SMART" id="SM00256">
    <property type="entry name" value="FBOX"/>
    <property type="match status" value="1"/>
</dbReference>
<dbReference type="OrthoDB" id="9970274at2759"/>
<dbReference type="Gene3D" id="1.20.1280.50">
    <property type="match status" value="1"/>
</dbReference>
<sequence>MSSSGASRFLLSLPNEILMEILGHTNLEDICSISLANRKFHKLLQDDYVWQLMCKIQYPESRIAEAQEDLDEDETLKQLFTSVPESKTASSLRSLYSRTEQDEETSTDVPPPTENNEMEWKTLEFQLNLAKPISYIAKEKGVTWLDCHEGSFGSRNHWETEAGE</sequence>